<dbReference type="InterPro" id="IPR029058">
    <property type="entry name" value="AB_hydrolase_fold"/>
</dbReference>
<reference evidence="2 3" key="1">
    <citation type="journal article" date="2013" name="PLoS ONE">
        <title>Predicting the Proteins of Angomonas deanei, Strigomonas culicis and Their Respective Endosymbionts Reveals New Aspects of the Trypanosomatidae Family.</title>
        <authorList>
            <person name="Motta M.C."/>
            <person name="Martins A.C."/>
            <person name="de Souza S.S."/>
            <person name="Catta-Preta C.M."/>
            <person name="Silva R."/>
            <person name="Klein C.C."/>
            <person name="de Almeida L.G."/>
            <person name="de Lima Cunha O."/>
            <person name="Ciapina L.P."/>
            <person name="Brocchi M."/>
            <person name="Colabardini A.C."/>
            <person name="de Araujo Lima B."/>
            <person name="Machado C.R."/>
            <person name="de Almeida Soares C.M."/>
            <person name="Probst C.M."/>
            <person name="de Menezes C.B."/>
            <person name="Thompson C.E."/>
            <person name="Bartholomeu D.C."/>
            <person name="Gradia D.F."/>
            <person name="Pavoni D.P."/>
            <person name="Grisard E.C."/>
            <person name="Fantinatti-Garboggini F."/>
            <person name="Marchini F.K."/>
            <person name="Rodrigues-Luiz G.F."/>
            <person name="Wagner G."/>
            <person name="Goldman G.H."/>
            <person name="Fietto J.L."/>
            <person name="Elias M.C."/>
            <person name="Goldman M.H."/>
            <person name="Sagot M.F."/>
            <person name="Pereira M."/>
            <person name="Stoco P.H."/>
            <person name="de Mendonca-Neto R.P."/>
            <person name="Teixeira S.M."/>
            <person name="Maciel T.E."/>
            <person name="de Oliveira Mendes T.A."/>
            <person name="Urmenyi T.P."/>
            <person name="de Souza W."/>
            <person name="Schenkman S."/>
            <person name="de Vasconcelos A.T."/>
        </authorList>
    </citation>
    <scope>NUCLEOTIDE SEQUENCE [LARGE SCALE GENOMIC DNA]</scope>
</reference>
<name>S9UK63_9TRYP</name>
<gene>
    <name evidence="2" type="ORF">STCU_04616</name>
</gene>
<dbReference type="OrthoDB" id="278454at2759"/>
<evidence type="ECO:0000313" key="3">
    <source>
        <dbReference type="Proteomes" id="UP000015354"/>
    </source>
</evidence>
<dbReference type="AlphaFoldDB" id="S9UK63"/>
<comment type="caution">
    <text evidence="2">The sequence shown here is derived from an EMBL/GenBank/DDBJ whole genome shotgun (WGS) entry which is preliminary data.</text>
</comment>
<evidence type="ECO:0000259" key="1">
    <source>
        <dbReference type="Pfam" id="PF12697"/>
    </source>
</evidence>
<evidence type="ECO:0000313" key="2">
    <source>
        <dbReference type="EMBL" id="EPY29318.1"/>
    </source>
</evidence>
<dbReference type="Gene3D" id="3.40.50.1820">
    <property type="entry name" value="alpha/beta hydrolase"/>
    <property type="match status" value="1"/>
</dbReference>
<protein>
    <recommendedName>
        <fullName evidence="1">AB hydrolase-1 domain-containing protein</fullName>
    </recommendedName>
</protein>
<feature type="domain" description="AB hydrolase-1" evidence="1">
    <location>
        <begin position="71"/>
        <end position="275"/>
    </location>
</feature>
<dbReference type="Proteomes" id="UP000015354">
    <property type="component" value="Unassembled WGS sequence"/>
</dbReference>
<dbReference type="EMBL" id="ATMH01004616">
    <property type="protein sequence ID" value="EPY29318.1"/>
    <property type="molecule type" value="Genomic_DNA"/>
</dbReference>
<dbReference type="Pfam" id="PF12697">
    <property type="entry name" value="Abhydrolase_6"/>
    <property type="match status" value="1"/>
</dbReference>
<proteinExistence type="predicted"/>
<keyword evidence="3" id="KW-1185">Reference proteome</keyword>
<dbReference type="InterPro" id="IPR000073">
    <property type="entry name" value="AB_hydrolase_1"/>
</dbReference>
<sequence>MKNFVKNVFNQSAAAAGMPIKDTPLPLHYTLSAFRWHLDSRPPSKIVAVHDFLSSNAYMQQLLHEPTADLPLSRLSPTDPIEIYSVDLRGHSFSHMLPSTSDHYALLCAADVALLQREVLVAKAKLCGVGFGAMVAMCAALHAPQQFDGVTLFVQSFDQLFSFDPQSYAMANVIKSLPANLASAREVNDFLKDQSLSAVDRALLLSTLEMRDGRAKFRFSDDVLGLQQKVNLGEAELGSAVFDHPVAVYVCSEKPVVKEQHQLFLRAFPQAKIVKMDLRGESLLSTKTPFVPTVLHSFGLLGEVNTEAAA</sequence>
<organism evidence="2 3">
    <name type="scientific">Strigomonas culicis</name>
    <dbReference type="NCBI Taxonomy" id="28005"/>
    <lineage>
        <taxon>Eukaryota</taxon>
        <taxon>Discoba</taxon>
        <taxon>Euglenozoa</taxon>
        <taxon>Kinetoplastea</taxon>
        <taxon>Metakinetoplastina</taxon>
        <taxon>Trypanosomatida</taxon>
        <taxon>Trypanosomatidae</taxon>
        <taxon>Strigomonadinae</taxon>
        <taxon>Strigomonas</taxon>
    </lineage>
</organism>
<dbReference type="SUPFAM" id="SSF53474">
    <property type="entry name" value="alpha/beta-Hydrolases"/>
    <property type="match status" value="1"/>
</dbReference>
<accession>S9UK63</accession>